<dbReference type="NCBIfam" id="TIGR01731">
    <property type="entry name" value="fil_hemag_20aa"/>
    <property type="match status" value="6"/>
</dbReference>
<dbReference type="SUPFAM" id="SSF51126">
    <property type="entry name" value="Pectin lyase-like"/>
    <property type="match status" value="1"/>
</dbReference>
<evidence type="ECO:0000256" key="2">
    <source>
        <dbReference type="SAM" id="SignalP"/>
    </source>
</evidence>
<dbReference type="InterPro" id="IPR008638">
    <property type="entry name" value="FhaB/CdiA-like_TPS"/>
</dbReference>
<dbReference type="Pfam" id="PF05860">
    <property type="entry name" value="TPS"/>
    <property type="match status" value="1"/>
</dbReference>
<dbReference type="SMART" id="SM00912">
    <property type="entry name" value="Haemagg_act"/>
    <property type="match status" value="1"/>
</dbReference>
<evidence type="ECO:0000259" key="3">
    <source>
        <dbReference type="SMART" id="SM00912"/>
    </source>
</evidence>
<feature type="compositionally biased region" description="Polar residues" evidence="1">
    <location>
        <begin position="499"/>
        <end position="510"/>
    </location>
</feature>
<dbReference type="Proteomes" id="UP000183529">
    <property type="component" value="Unassembled WGS sequence"/>
</dbReference>
<organism evidence="4 5">
    <name type="scientific">Paraburkholderia tropica</name>
    <dbReference type="NCBI Taxonomy" id="92647"/>
    <lineage>
        <taxon>Bacteria</taxon>
        <taxon>Pseudomonadati</taxon>
        <taxon>Pseudomonadota</taxon>
        <taxon>Betaproteobacteria</taxon>
        <taxon>Burkholderiales</taxon>
        <taxon>Burkholderiaceae</taxon>
        <taxon>Paraburkholderia</taxon>
    </lineage>
</organism>
<feature type="signal peptide" evidence="2">
    <location>
        <begin position="1"/>
        <end position="21"/>
    </location>
</feature>
<dbReference type="InterPro" id="IPR010069">
    <property type="entry name" value="CdiA_FHA1_rpt"/>
</dbReference>
<feature type="chain" id="PRO_5043004487" evidence="2">
    <location>
        <begin position="22"/>
        <end position="510"/>
    </location>
</feature>
<evidence type="ECO:0000313" key="4">
    <source>
        <dbReference type="EMBL" id="SEI82110.1"/>
    </source>
</evidence>
<proteinExistence type="predicted"/>
<gene>
    <name evidence="4" type="ORF">SAMN05216550_10186</name>
</gene>
<evidence type="ECO:0000313" key="5">
    <source>
        <dbReference type="Proteomes" id="UP000183529"/>
    </source>
</evidence>
<dbReference type="InterPro" id="IPR012334">
    <property type="entry name" value="Pectin_lyas_fold"/>
</dbReference>
<sequence>MRHAALAALTLLGLSPALSIAQIVPSGAHAPGVISTANGLPQVNIQKPSGAGVSLNTYSQFDVSRSGAILNNSSVITSTQLAGQISGNPNFGANDAAKIIVNQVNSNNPSQLRGYIEVAGKKADVVVANPSGIVVDGGGFINTSRGILTTGNPLFDANGNLTGFNVTQGNIAVQGDGFTLAAQSDLNLNAGSVESSGVLAAALDSSGNLTGSGSLKVVSAGSLAATGTNAATGQVTLYGVSLNLAGSQTSAGSALALTATGGNLALTGATAGAGTIFTASAAGTLDTSGAQIGSGGNTQLSGAQITNNGGQVAAGGTLNVQTAGALANQQGSLQAAGAASVKAGSVDNTAGHIVSLDTEGLTLDATGKVLNASSGVIGGNGDVSISAGTLQNAATVSAQGDATLKAQTLGNDGGTATAGGNLSAQATGALTNVGGALGATGTATVSGASIDNTSGQISAAQVSVATPGNLVNRSGKIVQTGTADQAISAGGTLDDTGGTIATNAQDLSVP</sequence>
<accession>A0AAQ1GAL4</accession>
<protein>
    <submittedName>
        <fullName evidence="4">Filamentous hemagglutinin</fullName>
    </submittedName>
</protein>
<dbReference type="RefSeq" id="WP_074981020.1">
    <property type="nucleotide sequence ID" value="NZ_CADFGN010000005.1"/>
</dbReference>
<dbReference type="InterPro" id="IPR011050">
    <property type="entry name" value="Pectin_lyase_fold/virulence"/>
</dbReference>
<dbReference type="EMBL" id="FNZM01000001">
    <property type="protein sequence ID" value="SEI82110.1"/>
    <property type="molecule type" value="Genomic_DNA"/>
</dbReference>
<dbReference type="AlphaFoldDB" id="A0AAQ1GAL4"/>
<dbReference type="NCBIfam" id="TIGR01901">
    <property type="entry name" value="adhes_NPXG"/>
    <property type="match status" value="1"/>
</dbReference>
<name>A0AAQ1GAL4_9BURK</name>
<comment type="caution">
    <text evidence="4">The sequence shown here is derived from an EMBL/GenBank/DDBJ whole genome shotgun (WGS) entry which is preliminary data.</text>
</comment>
<feature type="region of interest" description="Disordered" evidence="1">
    <location>
        <begin position="489"/>
        <end position="510"/>
    </location>
</feature>
<evidence type="ECO:0000256" key="1">
    <source>
        <dbReference type="SAM" id="MobiDB-lite"/>
    </source>
</evidence>
<dbReference type="Pfam" id="PF05594">
    <property type="entry name" value="Fil_haemagg"/>
    <property type="match status" value="3"/>
</dbReference>
<dbReference type="Gene3D" id="2.160.20.10">
    <property type="entry name" value="Single-stranded right-handed beta-helix, Pectin lyase-like"/>
    <property type="match status" value="1"/>
</dbReference>
<reference evidence="4 5" key="1">
    <citation type="submission" date="2016-10" db="EMBL/GenBank/DDBJ databases">
        <authorList>
            <person name="Varghese N."/>
            <person name="Submissions S."/>
        </authorList>
    </citation>
    <scope>NUCLEOTIDE SEQUENCE [LARGE SCALE GENOMIC DNA]</scope>
    <source>
        <strain evidence="4 5">LMG 22274</strain>
    </source>
</reference>
<feature type="domain" description="Filamentous haemagglutinin FhaB/tRNA nuclease CdiA-like TPS" evidence="3">
    <location>
        <begin position="37"/>
        <end position="158"/>
    </location>
</feature>
<keyword evidence="2" id="KW-0732">Signal</keyword>
<dbReference type="InterPro" id="IPR008619">
    <property type="entry name" value="Filamentous_hemagglutn_rpt"/>
</dbReference>